<dbReference type="SMART" id="SM00360">
    <property type="entry name" value="RRM"/>
    <property type="match status" value="1"/>
</dbReference>
<feature type="compositionally biased region" description="Low complexity" evidence="2">
    <location>
        <begin position="34"/>
        <end position="50"/>
    </location>
</feature>
<sequence>MVAITRSKTAVRRAPPRRTKDKSFTPSALPAQVAKSNNKSAVSSVPASAPRGKKSSTVAKQKRRPNRVKAAADAYKKSLAKARANLDTGRMRSMPNLWVAVGNLDPGVSQGRLVAHFKSFGKVKSVSIRYSTTGADAYTYAIIEYHTHSEAVDALALNGTRVPGSEFELIVDLDLNALTTIPSAEQVEEFRSRSSASEAGSGSQSSQQIVETKIWLDRLDVQRRIQRARGKTHRWAGVDFTVVHE</sequence>
<dbReference type="CDD" id="cd00590">
    <property type="entry name" value="RRM_SF"/>
    <property type="match status" value="1"/>
</dbReference>
<evidence type="ECO:0000313" key="5">
    <source>
        <dbReference type="Proteomes" id="UP001221142"/>
    </source>
</evidence>
<accession>A0AAD7BD00</accession>
<dbReference type="Gene3D" id="3.30.70.330">
    <property type="match status" value="1"/>
</dbReference>
<dbReference type="GO" id="GO:0003723">
    <property type="term" value="F:RNA binding"/>
    <property type="evidence" value="ECO:0007669"/>
    <property type="project" value="UniProtKB-UniRule"/>
</dbReference>
<feature type="region of interest" description="Disordered" evidence="2">
    <location>
        <begin position="1"/>
        <end position="71"/>
    </location>
</feature>
<organism evidence="4 5">
    <name type="scientific">Roridomyces roridus</name>
    <dbReference type="NCBI Taxonomy" id="1738132"/>
    <lineage>
        <taxon>Eukaryota</taxon>
        <taxon>Fungi</taxon>
        <taxon>Dikarya</taxon>
        <taxon>Basidiomycota</taxon>
        <taxon>Agaricomycotina</taxon>
        <taxon>Agaricomycetes</taxon>
        <taxon>Agaricomycetidae</taxon>
        <taxon>Agaricales</taxon>
        <taxon>Marasmiineae</taxon>
        <taxon>Mycenaceae</taxon>
        <taxon>Roridomyces</taxon>
    </lineage>
</organism>
<feature type="domain" description="RRM" evidence="3">
    <location>
        <begin position="97"/>
        <end position="176"/>
    </location>
</feature>
<dbReference type="Proteomes" id="UP001221142">
    <property type="component" value="Unassembled WGS sequence"/>
</dbReference>
<evidence type="ECO:0000313" key="4">
    <source>
        <dbReference type="EMBL" id="KAJ7617364.1"/>
    </source>
</evidence>
<reference evidence="4" key="1">
    <citation type="submission" date="2023-03" db="EMBL/GenBank/DDBJ databases">
        <title>Massive genome expansion in bonnet fungi (Mycena s.s.) driven by repeated elements and novel gene families across ecological guilds.</title>
        <authorList>
            <consortium name="Lawrence Berkeley National Laboratory"/>
            <person name="Harder C.B."/>
            <person name="Miyauchi S."/>
            <person name="Viragh M."/>
            <person name="Kuo A."/>
            <person name="Thoen E."/>
            <person name="Andreopoulos B."/>
            <person name="Lu D."/>
            <person name="Skrede I."/>
            <person name="Drula E."/>
            <person name="Henrissat B."/>
            <person name="Morin E."/>
            <person name="Kohler A."/>
            <person name="Barry K."/>
            <person name="LaButti K."/>
            <person name="Morin E."/>
            <person name="Salamov A."/>
            <person name="Lipzen A."/>
            <person name="Mereny Z."/>
            <person name="Hegedus B."/>
            <person name="Baldrian P."/>
            <person name="Stursova M."/>
            <person name="Weitz H."/>
            <person name="Taylor A."/>
            <person name="Grigoriev I.V."/>
            <person name="Nagy L.G."/>
            <person name="Martin F."/>
            <person name="Kauserud H."/>
        </authorList>
    </citation>
    <scope>NUCLEOTIDE SEQUENCE</scope>
    <source>
        <strain evidence="4">9284</strain>
    </source>
</reference>
<protein>
    <recommendedName>
        <fullName evidence="3">RRM domain-containing protein</fullName>
    </recommendedName>
</protein>
<evidence type="ECO:0000256" key="2">
    <source>
        <dbReference type="SAM" id="MobiDB-lite"/>
    </source>
</evidence>
<proteinExistence type="predicted"/>
<gene>
    <name evidence="4" type="ORF">FB45DRAFT_872805</name>
</gene>
<dbReference type="SUPFAM" id="SSF54928">
    <property type="entry name" value="RNA-binding domain, RBD"/>
    <property type="match status" value="1"/>
</dbReference>
<dbReference type="InterPro" id="IPR000504">
    <property type="entry name" value="RRM_dom"/>
</dbReference>
<feature type="compositionally biased region" description="Basic residues" evidence="2">
    <location>
        <begin position="9"/>
        <end position="20"/>
    </location>
</feature>
<keyword evidence="1" id="KW-0694">RNA-binding</keyword>
<dbReference type="EMBL" id="JARKIF010000021">
    <property type="protein sequence ID" value="KAJ7617364.1"/>
    <property type="molecule type" value="Genomic_DNA"/>
</dbReference>
<dbReference type="InterPro" id="IPR035979">
    <property type="entry name" value="RBD_domain_sf"/>
</dbReference>
<keyword evidence="5" id="KW-1185">Reference proteome</keyword>
<dbReference type="InterPro" id="IPR012677">
    <property type="entry name" value="Nucleotide-bd_a/b_plait_sf"/>
</dbReference>
<dbReference type="Pfam" id="PF00076">
    <property type="entry name" value="RRM_1"/>
    <property type="match status" value="1"/>
</dbReference>
<name>A0AAD7BD00_9AGAR</name>
<evidence type="ECO:0000259" key="3">
    <source>
        <dbReference type="PROSITE" id="PS50102"/>
    </source>
</evidence>
<comment type="caution">
    <text evidence="4">The sequence shown here is derived from an EMBL/GenBank/DDBJ whole genome shotgun (WGS) entry which is preliminary data.</text>
</comment>
<dbReference type="PROSITE" id="PS50102">
    <property type="entry name" value="RRM"/>
    <property type="match status" value="1"/>
</dbReference>
<dbReference type="AlphaFoldDB" id="A0AAD7BD00"/>
<evidence type="ECO:0000256" key="1">
    <source>
        <dbReference type="PROSITE-ProRule" id="PRU00176"/>
    </source>
</evidence>